<feature type="domain" description="HSA" evidence="4">
    <location>
        <begin position="559"/>
        <end position="634"/>
    </location>
</feature>
<feature type="compositionally biased region" description="Polar residues" evidence="2">
    <location>
        <begin position="214"/>
        <end position="227"/>
    </location>
</feature>
<feature type="region of interest" description="Disordered" evidence="2">
    <location>
        <begin position="1482"/>
        <end position="1521"/>
    </location>
</feature>
<dbReference type="PROSITE" id="PS50090">
    <property type="entry name" value="MYB_LIKE"/>
    <property type="match status" value="1"/>
</dbReference>
<dbReference type="InterPro" id="IPR044798">
    <property type="entry name" value="EAF1A/B"/>
</dbReference>
<dbReference type="EMBL" id="GDJX01009996">
    <property type="protein sequence ID" value="JAT57940.1"/>
    <property type="molecule type" value="Transcribed_RNA"/>
</dbReference>
<evidence type="ECO:0000256" key="2">
    <source>
        <dbReference type="SAM" id="MobiDB-lite"/>
    </source>
</evidence>
<feature type="compositionally biased region" description="Low complexity" evidence="2">
    <location>
        <begin position="1567"/>
        <end position="1583"/>
    </location>
</feature>
<feature type="compositionally biased region" description="Polar residues" evidence="2">
    <location>
        <begin position="896"/>
        <end position="924"/>
    </location>
</feature>
<feature type="compositionally biased region" description="Polar residues" evidence="2">
    <location>
        <begin position="396"/>
        <end position="409"/>
    </location>
</feature>
<feature type="compositionally biased region" description="Basic and acidic residues" evidence="2">
    <location>
        <begin position="473"/>
        <end position="491"/>
    </location>
</feature>
<evidence type="ECO:0000256" key="1">
    <source>
        <dbReference type="ARBA" id="ARBA00022853"/>
    </source>
</evidence>
<dbReference type="Gene3D" id="1.10.10.60">
    <property type="entry name" value="Homeodomain-like"/>
    <property type="match status" value="1"/>
</dbReference>
<feature type="compositionally biased region" description="Polar residues" evidence="2">
    <location>
        <begin position="1584"/>
        <end position="1600"/>
    </location>
</feature>
<feature type="region of interest" description="Disordered" evidence="2">
    <location>
        <begin position="380"/>
        <end position="419"/>
    </location>
</feature>
<feature type="compositionally biased region" description="Low complexity" evidence="2">
    <location>
        <begin position="1885"/>
        <end position="1909"/>
    </location>
</feature>
<dbReference type="PANTHER" id="PTHR46774">
    <property type="entry name" value="CHROMATIN MODIFICATION-RELATED PROTEIN EAF1 A-RELATED"/>
    <property type="match status" value="1"/>
</dbReference>
<name>A0A1D1YTL8_9ARAE</name>
<dbReference type="PROSITE" id="PS51204">
    <property type="entry name" value="HSA"/>
    <property type="match status" value="1"/>
</dbReference>
<dbReference type="PANTHER" id="PTHR46774:SF3">
    <property type="entry name" value="CHROMATIN MODIFICATION-RELATED PROTEIN EAF1 A-RELATED"/>
    <property type="match status" value="1"/>
</dbReference>
<dbReference type="GO" id="GO:0035267">
    <property type="term" value="C:NuA4 histone acetyltransferase complex"/>
    <property type="evidence" value="ECO:0007669"/>
    <property type="project" value="InterPro"/>
</dbReference>
<feature type="compositionally biased region" description="Basic residues" evidence="2">
    <location>
        <begin position="1910"/>
        <end position="1920"/>
    </location>
</feature>
<feature type="region of interest" description="Disordered" evidence="2">
    <location>
        <begin position="1558"/>
        <end position="1647"/>
    </location>
</feature>
<feature type="compositionally biased region" description="Low complexity" evidence="2">
    <location>
        <begin position="1296"/>
        <end position="1305"/>
    </location>
</feature>
<dbReference type="InterPro" id="IPR014012">
    <property type="entry name" value="HSA_dom"/>
</dbReference>
<dbReference type="SMR" id="A0A1D1YTL8"/>
<evidence type="ECO:0000259" key="3">
    <source>
        <dbReference type="PROSITE" id="PS50090"/>
    </source>
</evidence>
<feature type="domain" description="Myb-like" evidence="3">
    <location>
        <begin position="1088"/>
        <end position="1140"/>
    </location>
</feature>
<feature type="compositionally biased region" description="Low complexity" evidence="2">
    <location>
        <begin position="1621"/>
        <end position="1647"/>
    </location>
</feature>
<dbReference type="SMART" id="SM00573">
    <property type="entry name" value="HSA"/>
    <property type="match status" value="1"/>
</dbReference>
<feature type="region of interest" description="Disordered" evidence="2">
    <location>
        <begin position="1688"/>
        <end position="1768"/>
    </location>
</feature>
<feature type="compositionally biased region" description="Low complexity" evidence="2">
    <location>
        <begin position="1743"/>
        <end position="1767"/>
    </location>
</feature>
<dbReference type="InterPro" id="IPR008889">
    <property type="entry name" value="VQ"/>
</dbReference>
<proteinExistence type="predicted"/>
<feature type="region of interest" description="Disordered" evidence="2">
    <location>
        <begin position="858"/>
        <end position="924"/>
    </location>
</feature>
<feature type="compositionally biased region" description="Polar residues" evidence="2">
    <location>
        <begin position="858"/>
        <end position="872"/>
    </location>
</feature>
<feature type="region of interest" description="Disordered" evidence="2">
    <location>
        <begin position="1144"/>
        <end position="1169"/>
    </location>
</feature>
<feature type="region of interest" description="Disordered" evidence="2">
    <location>
        <begin position="343"/>
        <end position="362"/>
    </location>
</feature>
<feature type="compositionally biased region" description="Basic and acidic residues" evidence="2">
    <location>
        <begin position="162"/>
        <end position="179"/>
    </location>
</feature>
<feature type="compositionally biased region" description="Polar residues" evidence="2">
    <location>
        <begin position="246"/>
        <end position="261"/>
    </location>
</feature>
<reference evidence="5" key="1">
    <citation type="submission" date="2015-07" db="EMBL/GenBank/DDBJ databases">
        <title>Transcriptome Assembly of Anthurium amnicola.</title>
        <authorList>
            <person name="Suzuki J."/>
        </authorList>
    </citation>
    <scope>NUCLEOTIDE SEQUENCE</scope>
</reference>
<evidence type="ECO:0000313" key="5">
    <source>
        <dbReference type="EMBL" id="JAT57940.1"/>
    </source>
</evidence>
<gene>
    <name evidence="5" type="primary">MKS1_1</name>
    <name evidence="5" type="ORF">g.102307</name>
</gene>
<feature type="region of interest" description="Disordered" evidence="2">
    <location>
        <begin position="1863"/>
        <end position="1921"/>
    </location>
</feature>
<dbReference type="CDD" id="cd00167">
    <property type="entry name" value="SANT"/>
    <property type="match status" value="1"/>
</dbReference>
<feature type="compositionally biased region" description="Polar residues" evidence="2">
    <location>
        <begin position="380"/>
        <end position="389"/>
    </location>
</feature>
<feature type="compositionally biased region" description="Low complexity" evidence="2">
    <location>
        <begin position="1707"/>
        <end position="1724"/>
    </location>
</feature>
<feature type="region of interest" description="Disordered" evidence="2">
    <location>
        <begin position="1296"/>
        <end position="1331"/>
    </location>
</feature>
<feature type="region of interest" description="Disordered" evidence="2">
    <location>
        <begin position="102"/>
        <end position="261"/>
    </location>
</feature>
<feature type="compositionally biased region" description="Basic and acidic residues" evidence="2">
    <location>
        <begin position="228"/>
        <end position="244"/>
    </location>
</feature>
<feature type="region of interest" description="Disordered" evidence="2">
    <location>
        <begin position="993"/>
        <end position="1020"/>
    </location>
</feature>
<organism evidence="5">
    <name type="scientific">Anthurium amnicola</name>
    <dbReference type="NCBI Taxonomy" id="1678845"/>
    <lineage>
        <taxon>Eukaryota</taxon>
        <taxon>Viridiplantae</taxon>
        <taxon>Streptophyta</taxon>
        <taxon>Embryophyta</taxon>
        <taxon>Tracheophyta</taxon>
        <taxon>Spermatophyta</taxon>
        <taxon>Magnoliopsida</taxon>
        <taxon>Liliopsida</taxon>
        <taxon>Araceae</taxon>
        <taxon>Pothoideae</taxon>
        <taxon>Potheae</taxon>
        <taxon>Anthurium</taxon>
    </lineage>
</organism>
<feature type="compositionally biased region" description="Polar residues" evidence="2">
    <location>
        <begin position="350"/>
        <end position="359"/>
    </location>
</feature>
<accession>A0A1D1YTL8</accession>
<dbReference type="Pfam" id="PF05678">
    <property type="entry name" value="VQ"/>
    <property type="match status" value="1"/>
</dbReference>
<feature type="compositionally biased region" description="Polar residues" evidence="2">
    <location>
        <begin position="495"/>
        <end position="505"/>
    </location>
</feature>
<feature type="region of interest" description="Disordered" evidence="2">
    <location>
        <begin position="473"/>
        <end position="508"/>
    </location>
</feature>
<sequence length="2100" mass="227307">MYGHSPGFSVLVNAEVDSMGGVVDGGGGVDNKTSPRRAAIEKAQAELRQEYYVREARKRELEFLETGGNPLDFKFGSTTSVSVQSTSLTDQLLDYDAKASSAVATSPHGDSVDSSGRPGATLGREPNIADNLLLIDGQNSNHDGTRAEMRSGKRKTIPSSEHFSKQDRSNVKESEESRIFRLGMKSQAYARRNRSRPSRDSAYVGSAHLAPSARGNSTSPFPSSCFNSRDKKGPLLERQVEDHAVSSVSNSKPASPCHNNISTAMATDDQVEMDVDAVEVLETSRFLLKDDVGESEAEVTTSNDLQQTDCNDQATKATHQQCPNGNISLPSELTVRETISVGSAGEPLETEQNTGNTTKAGPVCLSSKNVVDLENENQISKNFDGQTVSEGLASNYPETEPSNANTGDNSHGAKEVKPECDSTLMQGTCVREKNDLETVNVHPIGHDEPRSVDHELLNSFVKVKNEEFCDSKTDLQSEERHELASKEEGKLENSLCDTSNPNTKGSCPPSGLLVSVSETSVMTEVQIIPGKNIRLSKKACEDAILKEARIIEAKLKLSLCSFPSEKRRKSHWDYVIEEMAWLANDFTQERLWKITAASQISHQIAFTGRSKFEKENLCRKQRKAAHSLAKAVMSFWQLADVLRTGGKPIVDMDKECTLSLFVSWKSKGLDAAKKQDAESLVEESSMRAAQIPILGYAVRFLKSNSSCDHPVLAEAPATPERICDAGVWGMPWEDQSSEESLFYLVPPGAMHVYRESVESRWLQHEKMRNTMHREDCEASTCDSLAEYGSRENVFEEDEVETAMLYPPGMLESNKSSKFSHKKKKTLQDKSYGVRSCEVRSDLAYGPYLESRVVTQPSPLTVKRPSSTFNVSIPTKRMRTASRQRVVSPFSAGNAGGTQVTSKTDVSSGDTSSFQDDQSSLQCGSQARKNIEIESTADFEKNLLFDGVDMPNRSKKKKKSKHMGYRNFTDGVTVSKVSSYDYRWQADPLVQRDQKDHMKKRLESHHLDSNGSPGFLGQHAPKKPKLLKQLPEASPESVTPVTCSIPSPAASQMSSMSNPSKLIKMIASRDRGRKNKALKITAGQLGSGGSWSQFEDQALVVLVHDMGPNWELVSDAINSTLQFKCIFRQPNECKERHRVLMEKGAGDGADSADDSGSSQSYPSTLPGIPKGGARQLFQRLQGPMEEDTLKAHFEKIILIGRQWHFRRNQCESKEMKQMTPVHSSHVHALAQACPNNSTGSPLMPLDFCEITPSPEAPLGLGYQGSHSNGFPMSTHPGALAPVMPTSGANSMLQGSSGLGMNSGLSSPTAAPIAPTRDSPRYGVPRPPSFPVDEQQRMQHQYGQMLSGRNMQQPSMPIPGTLPVGADRSVRMLSGGNSMGVMCGMNNGVPMARPGFQAIGSPGVLNVVTSGSMLPTGGVGMSNPVNIHSNAVAGQGNSLLRPRDHLQMQRAPQIPEDHKQMIMQELQLQVTQGNCPSVPPGNGLSAPFTSQGTPPSPIQTFSTQQNQQSHQMSQPPHLFGNPRHSQIQATNHMIPQAKAYAMRLAKERQQMQQRLLHQQPHFSGCNAGPPSQNSSQIQQQPQSAPVTTISSSQAQHKQQNMPRNPLPSGGMSNQMMNQRRHQVQQQPRHQQQRQPPQQAGNLSKGLGSGNLLIHQSVPVDSSHVNAPSTVTGNQVNERHLLQQTQGLYAGGSGSCSALPQSSSQQKIFSRPPSRSSKSVPPMSSHPDTCSQSLAPVPPNHSLMTSQQSSLPPLPLASQQQQRQTNHSQQAMQRMMLQQNHHMNSDGQMQSTVDQVQVNPMIATTSASQCVDPGNAVPVATSTSLSASHWKPEPSYDTTVPAPNVQLASSPQQNLVGTDASIATSGQGLTKRPFSGSLPVHVHGIGGQWQQPKQPQQQPPQDKQQQQHPPLQHQHHQHQHQHQPRAPVIIYTVSPKVIHTEPGDFMMLVQRLTGASPTALSAAAAAAPPSASLSPGASGSLSPAARLAAIEGSRASPGAAGGAGDALDIVDQLGGAAALDALVAGIPGILSPLPSALPPISPSFFSAPAADPASLAFLNDMSPVFRGGRGFLPEAPFLPSPSGFLSTPTFPSPGALWDLFGQL</sequence>
<keyword evidence="1" id="KW-0156">Chromatin regulator</keyword>
<dbReference type="InterPro" id="IPR001005">
    <property type="entry name" value="SANT/Myb"/>
</dbReference>
<feature type="compositionally biased region" description="Low complexity" evidence="2">
    <location>
        <begin position="1497"/>
        <end position="1512"/>
    </location>
</feature>
<feature type="compositionally biased region" description="Polar residues" evidence="2">
    <location>
        <begin position="1692"/>
        <end position="1705"/>
    </location>
</feature>
<protein>
    <submittedName>
        <fullName evidence="5">Protein MKS1</fullName>
    </submittedName>
</protein>
<dbReference type="GO" id="GO:0006325">
    <property type="term" value="P:chromatin organization"/>
    <property type="evidence" value="ECO:0007669"/>
    <property type="project" value="UniProtKB-KW"/>
</dbReference>
<dbReference type="SMART" id="SM00717">
    <property type="entry name" value="SANT"/>
    <property type="match status" value="1"/>
</dbReference>
<dbReference type="Pfam" id="PF13921">
    <property type="entry name" value="Myb_DNA-bind_6"/>
    <property type="match status" value="1"/>
</dbReference>
<dbReference type="Pfam" id="PF07529">
    <property type="entry name" value="HSA"/>
    <property type="match status" value="1"/>
</dbReference>
<evidence type="ECO:0000259" key="4">
    <source>
        <dbReference type="PROSITE" id="PS51204"/>
    </source>
</evidence>